<dbReference type="Proteomes" id="UP000499080">
    <property type="component" value="Unassembled WGS sequence"/>
</dbReference>
<protein>
    <submittedName>
        <fullName evidence="1">Uncharacterized protein</fullName>
    </submittedName>
</protein>
<accession>A0A4Y2XDM8</accession>
<gene>
    <name evidence="1" type="ORF">AVEN_200700_1</name>
</gene>
<evidence type="ECO:0000313" key="1">
    <source>
        <dbReference type="EMBL" id="GBO46212.1"/>
    </source>
</evidence>
<reference evidence="1 2" key="1">
    <citation type="journal article" date="2019" name="Sci. Rep.">
        <title>Orb-weaving spider Araneus ventricosus genome elucidates the spidroin gene catalogue.</title>
        <authorList>
            <person name="Kono N."/>
            <person name="Nakamura H."/>
            <person name="Ohtoshi R."/>
            <person name="Moran D.A.P."/>
            <person name="Shinohara A."/>
            <person name="Yoshida Y."/>
            <person name="Fujiwara M."/>
            <person name="Mori M."/>
            <person name="Tomita M."/>
            <person name="Arakawa K."/>
        </authorList>
    </citation>
    <scope>NUCLEOTIDE SEQUENCE [LARGE SCALE GENOMIC DNA]</scope>
</reference>
<dbReference type="AlphaFoldDB" id="A0A4Y2XDM8"/>
<evidence type="ECO:0000313" key="2">
    <source>
        <dbReference type="Proteomes" id="UP000499080"/>
    </source>
</evidence>
<sequence length="100" mass="12109">MILYTPSLALANLHQEDSGVMLHQRLPRRRHREAFLHAVEFQDQRSQVFRKFLPSFKSHVEPYSMSRDNQMLRITPNRFVHYEIHYMPKSIRTLADFHIF</sequence>
<dbReference type="EMBL" id="BGPR01073726">
    <property type="protein sequence ID" value="GBO46212.1"/>
    <property type="molecule type" value="Genomic_DNA"/>
</dbReference>
<proteinExistence type="predicted"/>
<comment type="caution">
    <text evidence="1">The sequence shown here is derived from an EMBL/GenBank/DDBJ whole genome shotgun (WGS) entry which is preliminary data.</text>
</comment>
<name>A0A4Y2XDM8_ARAVE</name>
<organism evidence="1 2">
    <name type="scientific">Araneus ventricosus</name>
    <name type="common">Orbweaver spider</name>
    <name type="synonym">Epeira ventricosa</name>
    <dbReference type="NCBI Taxonomy" id="182803"/>
    <lineage>
        <taxon>Eukaryota</taxon>
        <taxon>Metazoa</taxon>
        <taxon>Ecdysozoa</taxon>
        <taxon>Arthropoda</taxon>
        <taxon>Chelicerata</taxon>
        <taxon>Arachnida</taxon>
        <taxon>Araneae</taxon>
        <taxon>Araneomorphae</taxon>
        <taxon>Entelegynae</taxon>
        <taxon>Araneoidea</taxon>
        <taxon>Araneidae</taxon>
        <taxon>Araneus</taxon>
    </lineage>
</organism>
<keyword evidence="2" id="KW-1185">Reference proteome</keyword>